<keyword evidence="2" id="KW-1185">Reference proteome</keyword>
<reference evidence="1 2" key="1">
    <citation type="submission" date="2022-02" db="EMBL/GenBank/DDBJ databases">
        <authorList>
            <person name="Zhuang L."/>
        </authorList>
    </citation>
    <scope>NUCLEOTIDE SEQUENCE [LARGE SCALE GENOMIC DNA]</scope>
    <source>
        <strain evidence="1 2">C32</strain>
    </source>
</reference>
<name>A0ABT2FIU3_9GAMM</name>
<protein>
    <submittedName>
        <fullName evidence="1">Uncharacterized protein</fullName>
    </submittedName>
</protein>
<gene>
    <name evidence="1" type="ORF">L9G74_01680</name>
</gene>
<dbReference type="RefSeq" id="WP_238894541.1">
    <property type="nucleotide sequence ID" value="NZ_JAKOGG010000001.1"/>
</dbReference>
<reference evidence="2" key="2">
    <citation type="submission" date="2023-07" db="EMBL/GenBank/DDBJ databases">
        <title>Shewanella mangrovi sp. nov., an acetaldehyde- degrading bacterium isolated from mangrove sediment.</title>
        <authorList>
            <person name="Liu Y."/>
        </authorList>
    </citation>
    <scope>NUCLEOTIDE SEQUENCE [LARGE SCALE GENOMIC DNA]</scope>
    <source>
        <strain evidence="2">C32</strain>
    </source>
</reference>
<organism evidence="1 2">
    <name type="scientific">Shewanella electrica</name>
    <dbReference type="NCBI Taxonomy" id="515560"/>
    <lineage>
        <taxon>Bacteria</taxon>
        <taxon>Pseudomonadati</taxon>
        <taxon>Pseudomonadota</taxon>
        <taxon>Gammaproteobacteria</taxon>
        <taxon>Alteromonadales</taxon>
        <taxon>Shewanellaceae</taxon>
        <taxon>Shewanella</taxon>
    </lineage>
</organism>
<accession>A0ABT2FIU3</accession>
<comment type="caution">
    <text evidence="1">The sequence shown here is derived from an EMBL/GenBank/DDBJ whole genome shotgun (WGS) entry which is preliminary data.</text>
</comment>
<dbReference type="Proteomes" id="UP001201549">
    <property type="component" value="Unassembled WGS sequence"/>
</dbReference>
<evidence type="ECO:0000313" key="1">
    <source>
        <dbReference type="EMBL" id="MCS4555139.1"/>
    </source>
</evidence>
<sequence length="94" mass="10837">MPNYPTVRQLLSLFSVDVGLEEAAAKAALINWLSEQQRRQQLSSELQALMQDNEISLVELLDNREFVVYPADDEQDARQYILATLWQPLMKMTP</sequence>
<evidence type="ECO:0000313" key="2">
    <source>
        <dbReference type="Proteomes" id="UP001201549"/>
    </source>
</evidence>
<dbReference type="EMBL" id="JAKOGG010000001">
    <property type="protein sequence ID" value="MCS4555139.1"/>
    <property type="molecule type" value="Genomic_DNA"/>
</dbReference>
<proteinExistence type="predicted"/>